<name>A0A6J5V670_PRUAR</name>
<dbReference type="AlphaFoldDB" id="A0A6J5V670"/>
<organism evidence="1 3">
    <name type="scientific">Prunus armeniaca</name>
    <name type="common">Apricot</name>
    <name type="synonym">Armeniaca vulgaris</name>
    <dbReference type="NCBI Taxonomy" id="36596"/>
    <lineage>
        <taxon>Eukaryota</taxon>
        <taxon>Viridiplantae</taxon>
        <taxon>Streptophyta</taxon>
        <taxon>Embryophyta</taxon>
        <taxon>Tracheophyta</taxon>
        <taxon>Spermatophyta</taxon>
        <taxon>Magnoliopsida</taxon>
        <taxon>eudicotyledons</taxon>
        <taxon>Gunneridae</taxon>
        <taxon>Pentapetalae</taxon>
        <taxon>rosids</taxon>
        <taxon>fabids</taxon>
        <taxon>Rosales</taxon>
        <taxon>Rosaceae</taxon>
        <taxon>Amygdaloideae</taxon>
        <taxon>Amygdaleae</taxon>
        <taxon>Prunus</taxon>
    </lineage>
</organism>
<sequence length="113" mass="12394">MTSMKSNQTQLEKIREVLAPWGFGIRKICWDGYGLGHIGFVRLGVDLECQLGVSMVGGSKWLGGLGLIVINSLGWVHHLGGDIIFEKRMAIGWGRRVAVGKGWIVVVVGLFRC</sequence>
<evidence type="ECO:0000313" key="1">
    <source>
        <dbReference type="EMBL" id="CAB4283307.1"/>
    </source>
</evidence>
<protein>
    <submittedName>
        <fullName evidence="1">Uncharacterized protein</fullName>
    </submittedName>
</protein>
<reference evidence="1 3" key="2">
    <citation type="submission" date="2020-05" db="EMBL/GenBank/DDBJ databases">
        <authorList>
            <person name="Campoy J."/>
            <person name="Schneeberger K."/>
            <person name="Spophaly S."/>
        </authorList>
    </citation>
    <scope>NUCLEOTIDE SEQUENCE [LARGE SCALE GENOMIC DNA]</scope>
    <source>
        <strain evidence="1">PruArmRojPasFocal</strain>
    </source>
</reference>
<keyword evidence="4" id="KW-1185">Reference proteome</keyword>
<dbReference type="Proteomes" id="UP000507245">
    <property type="component" value="Unassembled WGS sequence"/>
</dbReference>
<accession>A0A6J5V670</accession>
<dbReference type="EMBL" id="CAEKKB010000006">
    <property type="protein sequence ID" value="CAB4313702.1"/>
    <property type="molecule type" value="Genomic_DNA"/>
</dbReference>
<dbReference type="Proteomes" id="UP000507222">
    <property type="component" value="Unassembled WGS sequence"/>
</dbReference>
<gene>
    <name evidence="1" type="ORF">CURHAP_LOCUS37614</name>
    <name evidence="2" type="ORF">ORAREDHAP_LOCUS37068</name>
</gene>
<dbReference type="EMBL" id="CAEKDK010000006">
    <property type="protein sequence ID" value="CAB4283307.1"/>
    <property type="molecule type" value="Genomic_DNA"/>
</dbReference>
<proteinExistence type="predicted"/>
<evidence type="ECO:0000313" key="3">
    <source>
        <dbReference type="Proteomes" id="UP000507222"/>
    </source>
</evidence>
<evidence type="ECO:0000313" key="4">
    <source>
        <dbReference type="Proteomes" id="UP000507245"/>
    </source>
</evidence>
<reference evidence="4" key="1">
    <citation type="journal article" date="2020" name="Genome Biol.">
        <title>Gamete binning: chromosome-level and haplotype-resolved genome assembly enabled by high-throughput single-cell sequencing of gamete genomes.</title>
        <authorList>
            <person name="Campoy J.A."/>
            <person name="Sun H."/>
            <person name="Goel M."/>
            <person name="Jiao W.-B."/>
            <person name="Folz-Donahue K."/>
            <person name="Wang N."/>
            <person name="Rubio M."/>
            <person name="Liu C."/>
            <person name="Kukat C."/>
            <person name="Ruiz D."/>
            <person name="Huettel B."/>
            <person name="Schneeberger K."/>
        </authorList>
    </citation>
    <scope>NUCLEOTIDE SEQUENCE [LARGE SCALE GENOMIC DNA]</scope>
    <source>
        <strain evidence="4">cv. Rojo Pasion</strain>
    </source>
</reference>
<evidence type="ECO:0000313" key="2">
    <source>
        <dbReference type="EMBL" id="CAB4313702.1"/>
    </source>
</evidence>